<reference evidence="2 3" key="1">
    <citation type="submission" date="2024-02" db="EMBL/GenBank/DDBJ databases">
        <title>De novo assembly and annotation of 12 fungi associated with fruit tree decline syndrome in Ontario, Canada.</title>
        <authorList>
            <person name="Sulman M."/>
            <person name="Ellouze W."/>
            <person name="Ilyukhin E."/>
        </authorList>
    </citation>
    <scope>NUCLEOTIDE SEQUENCE [LARGE SCALE GENOMIC DNA]</scope>
    <source>
        <strain evidence="2 3">M169</strain>
    </source>
</reference>
<dbReference type="InterPro" id="IPR013216">
    <property type="entry name" value="Methyltransf_11"/>
</dbReference>
<dbReference type="CDD" id="cd02440">
    <property type="entry name" value="AdoMet_MTases"/>
    <property type="match status" value="1"/>
</dbReference>
<dbReference type="Proteomes" id="UP001430848">
    <property type="component" value="Unassembled WGS sequence"/>
</dbReference>
<name>A0ABR1NPX4_DIAER</name>
<dbReference type="EMBL" id="JAKNSF020000157">
    <property type="protein sequence ID" value="KAK7710512.1"/>
    <property type="molecule type" value="Genomic_DNA"/>
</dbReference>
<dbReference type="PANTHER" id="PTHR44942:SF10">
    <property type="entry name" value="METHYLTRANSFERASE TYPE 11 DOMAIN-CONTAINING PROTEIN"/>
    <property type="match status" value="1"/>
</dbReference>
<dbReference type="InterPro" id="IPR029063">
    <property type="entry name" value="SAM-dependent_MTases_sf"/>
</dbReference>
<evidence type="ECO:0000313" key="2">
    <source>
        <dbReference type="EMBL" id="KAK7710512.1"/>
    </source>
</evidence>
<keyword evidence="3" id="KW-1185">Reference proteome</keyword>
<evidence type="ECO:0000313" key="3">
    <source>
        <dbReference type="Proteomes" id="UP001430848"/>
    </source>
</evidence>
<sequence>MASLTDAEKTFRSYTKDQGQNYAQHRLKYSQALYNDIISHHTSTGGKLESALDLGCGPGTATFAIAQSFDNTIGLDPSEGMVSAARSFLSQEQISSNVRFEVSTAEDIDPSLVPAGSVDLITAATCAHWFDMPRFWVSAARVLRPGGTVAMWCSKANTIHPSVPNAAAINAATSKIEEENLVPFFGAGNQLTRNLYSTIGLPWTVSPPVPDFDETTFYRKEWGVDGNEESFFENKHMIFDMDTLEKLLGTASPVTRWREAHPELAGTENDVVRRMRREVERLLHEAGVEKGKELIRGGEAGVLLMVKKRA</sequence>
<evidence type="ECO:0000259" key="1">
    <source>
        <dbReference type="Pfam" id="PF08241"/>
    </source>
</evidence>
<proteinExistence type="predicted"/>
<protein>
    <recommendedName>
        <fullName evidence="1">Methyltransferase type 11 domain-containing protein</fullName>
    </recommendedName>
</protein>
<accession>A0ABR1NPX4</accession>
<dbReference type="SUPFAM" id="SSF53335">
    <property type="entry name" value="S-adenosyl-L-methionine-dependent methyltransferases"/>
    <property type="match status" value="1"/>
</dbReference>
<comment type="caution">
    <text evidence="2">The sequence shown here is derived from an EMBL/GenBank/DDBJ whole genome shotgun (WGS) entry which is preliminary data.</text>
</comment>
<dbReference type="PANTHER" id="PTHR44942">
    <property type="entry name" value="METHYLTRANSF_11 DOMAIN-CONTAINING PROTEIN"/>
    <property type="match status" value="1"/>
</dbReference>
<feature type="domain" description="Methyltransferase type 11" evidence="1">
    <location>
        <begin position="52"/>
        <end position="150"/>
    </location>
</feature>
<dbReference type="Gene3D" id="3.40.50.150">
    <property type="entry name" value="Vaccinia Virus protein VP39"/>
    <property type="match status" value="1"/>
</dbReference>
<dbReference type="InterPro" id="IPR051052">
    <property type="entry name" value="Diverse_substrate_MTase"/>
</dbReference>
<organism evidence="2 3">
    <name type="scientific">Diaporthe eres</name>
    <name type="common">Phomopsis oblonga</name>
    <dbReference type="NCBI Taxonomy" id="83184"/>
    <lineage>
        <taxon>Eukaryota</taxon>
        <taxon>Fungi</taxon>
        <taxon>Dikarya</taxon>
        <taxon>Ascomycota</taxon>
        <taxon>Pezizomycotina</taxon>
        <taxon>Sordariomycetes</taxon>
        <taxon>Sordariomycetidae</taxon>
        <taxon>Diaporthales</taxon>
        <taxon>Diaporthaceae</taxon>
        <taxon>Diaporthe</taxon>
        <taxon>Diaporthe eres species complex</taxon>
    </lineage>
</organism>
<gene>
    <name evidence="2" type="ORF">SLS63_012942</name>
</gene>
<dbReference type="Pfam" id="PF08241">
    <property type="entry name" value="Methyltransf_11"/>
    <property type="match status" value="1"/>
</dbReference>